<dbReference type="Gene3D" id="1.10.357.10">
    <property type="entry name" value="Tetracycline Repressor, domain 2"/>
    <property type="match status" value="1"/>
</dbReference>
<dbReference type="PROSITE" id="PS50977">
    <property type="entry name" value="HTH_TETR_2"/>
    <property type="match status" value="1"/>
</dbReference>
<dbReference type="GO" id="GO:0046677">
    <property type="term" value="P:response to antibiotic"/>
    <property type="evidence" value="ECO:0007669"/>
    <property type="project" value="InterPro"/>
</dbReference>
<dbReference type="InterPro" id="IPR003012">
    <property type="entry name" value="Tet_transcr_reg_TetR"/>
</dbReference>
<keyword evidence="4" id="KW-0804">Transcription</keyword>
<dbReference type="InterPro" id="IPR009057">
    <property type="entry name" value="Homeodomain-like_sf"/>
</dbReference>
<protein>
    <submittedName>
        <fullName evidence="7">TetR family transcriptional regulator</fullName>
    </submittedName>
</protein>
<evidence type="ECO:0000259" key="6">
    <source>
        <dbReference type="PROSITE" id="PS50977"/>
    </source>
</evidence>
<keyword evidence="8" id="KW-1185">Reference proteome</keyword>
<reference evidence="7 8" key="1">
    <citation type="submission" date="2019-11" db="EMBL/GenBank/DDBJ databases">
        <authorList>
            <person name="Jiang L.-Q."/>
        </authorList>
    </citation>
    <scope>NUCLEOTIDE SEQUENCE [LARGE SCALE GENOMIC DNA]</scope>
    <source>
        <strain evidence="7 8">YIM 132087</strain>
    </source>
</reference>
<dbReference type="Gene3D" id="1.10.10.60">
    <property type="entry name" value="Homeodomain-like"/>
    <property type="match status" value="1"/>
</dbReference>
<name>A0A7K1FHM8_9ACTN</name>
<dbReference type="EMBL" id="WLYK01000001">
    <property type="protein sequence ID" value="MTD13580.1"/>
    <property type="molecule type" value="Genomic_DNA"/>
</dbReference>
<evidence type="ECO:0000313" key="8">
    <source>
        <dbReference type="Proteomes" id="UP000460221"/>
    </source>
</evidence>
<dbReference type="GO" id="GO:0000976">
    <property type="term" value="F:transcription cis-regulatory region binding"/>
    <property type="evidence" value="ECO:0007669"/>
    <property type="project" value="TreeGrafter"/>
</dbReference>
<evidence type="ECO:0000256" key="1">
    <source>
        <dbReference type="ARBA" id="ARBA00022491"/>
    </source>
</evidence>
<gene>
    <name evidence="7" type="ORF">GIS00_06430</name>
</gene>
<dbReference type="PRINTS" id="PR00455">
    <property type="entry name" value="HTHTETR"/>
</dbReference>
<evidence type="ECO:0000256" key="2">
    <source>
        <dbReference type="ARBA" id="ARBA00023015"/>
    </source>
</evidence>
<dbReference type="PRINTS" id="PR00400">
    <property type="entry name" value="TETREPRESSOR"/>
</dbReference>
<proteinExistence type="predicted"/>
<feature type="DNA-binding region" description="H-T-H motif" evidence="5">
    <location>
        <begin position="25"/>
        <end position="44"/>
    </location>
</feature>
<feature type="domain" description="HTH tetR-type" evidence="6">
    <location>
        <begin position="2"/>
        <end position="62"/>
    </location>
</feature>
<organism evidence="7 8">
    <name type="scientific">Nakamurella alba</name>
    <dbReference type="NCBI Taxonomy" id="2665158"/>
    <lineage>
        <taxon>Bacteria</taxon>
        <taxon>Bacillati</taxon>
        <taxon>Actinomycetota</taxon>
        <taxon>Actinomycetes</taxon>
        <taxon>Nakamurellales</taxon>
        <taxon>Nakamurellaceae</taxon>
        <taxon>Nakamurella</taxon>
    </lineage>
</organism>
<evidence type="ECO:0000256" key="4">
    <source>
        <dbReference type="ARBA" id="ARBA00023163"/>
    </source>
</evidence>
<evidence type="ECO:0000313" key="7">
    <source>
        <dbReference type="EMBL" id="MTD13580.1"/>
    </source>
</evidence>
<dbReference type="InterPro" id="IPR050109">
    <property type="entry name" value="HTH-type_TetR-like_transc_reg"/>
</dbReference>
<dbReference type="AlphaFoldDB" id="A0A7K1FHM8"/>
<dbReference type="InterPro" id="IPR004111">
    <property type="entry name" value="Repressor_TetR_C"/>
</dbReference>
<evidence type="ECO:0000256" key="5">
    <source>
        <dbReference type="PROSITE-ProRule" id="PRU00335"/>
    </source>
</evidence>
<comment type="caution">
    <text evidence="7">The sequence shown here is derived from an EMBL/GenBank/DDBJ whole genome shotgun (WGS) entry which is preliminary data.</text>
</comment>
<dbReference type="Proteomes" id="UP000460221">
    <property type="component" value="Unassembled WGS sequence"/>
</dbReference>
<dbReference type="PANTHER" id="PTHR30055">
    <property type="entry name" value="HTH-TYPE TRANSCRIPTIONAL REGULATOR RUTR"/>
    <property type="match status" value="1"/>
</dbReference>
<dbReference type="SUPFAM" id="SSF46689">
    <property type="entry name" value="Homeodomain-like"/>
    <property type="match status" value="1"/>
</dbReference>
<evidence type="ECO:0000256" key="3">
    <source>
        <dbReference type="ARBA" id="ARBA00023125"/>
    </source>
</evidence>
<dbReference type="GO" id="GO:0003700">
    <property type="term" value="F:DNA-binding transcription factor activity"/>
    <property type="evidence" value="ECO:0007669"/>
    <property type="project" value="TreeGrafter"/>
</dbReference>
<accession>A0A7K1FHM8</accession>
<dbReference type="SUPFAM" id="SSF48498">
    <property type="entry name" value="Tetracyclin repressor-like, C-terminal domain"/>
    <property type="match status" value="1"/>
</dbReference>
<sequence>MALDREQIVRTALEQLDEVGLDGLTLRELATRLGVKAPALYWHFDSKAALLDEMATTMLRDLMATVPDDFAPSGSGWRAFLEGAARGLHGMMRGRRDGAKVFSGTYLTDDALIGRSDVPLGVLIDAGLDLRSATWAFHTVYCFVVGFTIEEQAVEPSPGKRDERFDPDRRAARTDSELAAAAGEHLFGAAQPRFDFGLDLLLDGLAARIHATERA</sequence>
<keyword evidence="3 5" id="KW-0238">DNA-binding</keyword>
<dbReference type="InterPro" id="IPR036271">
    <property type="entry name" value="Tet_transcr_reg_TetR-rel_C_sf"/>
</dbReference>
<dbReference type="RefSeq" id="WP_154767405.1">
    <property type="nucleotide sequence ID" value="NZ_WLYK01000001.1"/>
</dbReference>
<dbReference type="PANTHER" id="PTHR30055:SF151">
    <property type="entry name" value="TRANSCRIPTIONAL REGULATORY PROTEIN"/>
    <property type="match status" value="1"/>
</dbReference>
<dbReference type="Pfam" id="PF00440">
    <property type="entry name" value="TetR_N"/>
    <property type="match status" value="1"/>
</dbReference>
<dbReference type="GO" id="GO:0045892">
    <property type="term" value="P:negative regulation of DNA-templated transcription"/>
    <property type="evidence" value="ECO:0007669"/>
    <property type="project" value="InterPro"/>
</dbReference>
<keyword evidence="2" id="KW-0805">Transcription regulation</keyword>
<dbReference type="InterPro" id="IPR001647">
    <property type="entry name" value="HTH_TetR"/>
</dbReference>
<dbReference type="Pfam" id="PF02909">
    <property type="entry name" value="TetR_C_1"/>
    <property type="match status" value="1"/>
</dbReference>
<keyword evidence="1" id="KW-0678">Repressor</keyword>